<evidence type="ECO:0000259" key="11">
    <source>
        <dbReference type="PROSITE" id="PS51192"/>
    </source>
</evidence>
<feature type="chain" id="PRO_5043137537" description="DNA repair and recombination protein RAD54-like" evidence="10">
    <location>
        <begin position="18"/>
        <end position="850"/>
    </location>
</feature>
<dbReference type="InterPro" id="IPR050496">
    <property type="entry name" value="SNF2_RAD54_helicase_repair"/>
</dbReference>
<dbReference type="GO" id="GO:0016787">
    <property type="term" value="F:hydrolase activity"/>
    <property type="evidence" value="ECO:0007669"/>
    <property type="project" value="UniProtKB-KW"/>
</dbReference>
<dbReference type="CDD" id="cd18793">
    <property type="entry name" value="SF2_C_SNF"/>
    <property type="match status" value="1"/>
</dbReference>
<dbReference type="InterPro" id="IPR038718">
    <property type="entry name" value="SNF2-like_sf"/>
</dbReference>
<dbReference type="Gene3D" id="3.40.50.300">
    <property type="entry name" value="P-loop containing nucleotide triphosphate hydrolases"/>
    <property type="match status" value="1"/>
</dbReference>
<feature type="domain" description="Helicase C-terminal" evidence="12">
    <location>
        <begin position="532"/>
        <end position="688"/>
    </location>
</feature>
<comment type="subunit">
    <text evidence="1">Interacts (via N-terminus) with spn-A/Rad51.</text>
</comment>
<dbReference type="SMART" id="SM00490">
    <property type="entry name" value="HELICc"/>
    <property type="match status" value="1"/>
</dbReference>
<keyword evidence="3" id="KW-0132">Cell division</keyword>
<dbReference type="Gene3D" id="3.40.50.10810">
    <property type="entry name" value="Tandem AAA-ATPase domain"/>
    <property type="match status" value="1"/>
</dbReference>
<keyword evidence="4" id="KW-0498">Mitosis</keyword>
<dbReference type="PROSITE" id="PS51192">
    <property type="entry name" value="HELICASE_ATP_BIND_1"/>
    <property type="match status" value="1"/>
</dbReference>
<evidence type="ECO:0000256" key="8">
    <source>
        <dbReference type="ARBA" id="ARBA00029956"/>
    </source>
</evidence>
<proteinExistence type="predicted"/>
<dbReference type="EMBL" id="UYRW01001948">
    <property type="protein sequence ID" value="VDK82062.1"/>
    <property type="molecule type" value="Genomic_DNA"/>
</dbReference>
<dbReference type="PROSITE" id="PS51194">
    <property type="entry name" value="HELICASE_CTER"/>
    <property type="match status" value="1"/>
</dbReference>
<dbReference type="GO" id="GO:0005634">
    <property type="term" value="C:nucleus"/>
    <property type="evidence" value="ECO:0007669"/>
    <property type="project" value="TreeGrafter"/>
</dbReference>
<evidence type="ECO:0000256" key="7">
    <source>
        <dbReference type="ARBA" id="ARBA00024776"/>
    </source>
</evidence>
<evidence type="ECO:0000259" key="12">
    <source>
        <dbReference type="PROSITE" id="PS51194"/>
    </source>
</evidence>
<dbReference type="GO" id="GO:0000724">
    <property type="term" value="P:double-strand break repair via homologous recombination"/>
    <property type="evidence" value="ECO:0007669"/>
    <property type="project" value="TreeGrafter"/>
</dbReference>
<dbReference type="WBParaSite" id="nOo.2.0.1.t06351-RA">
    <property type="protein sequence ID" value="nOo.2.0.1.t06351-RA"/>
    <property type="gene ID" value="nOo.2.0.1.g06351"/>
</dbReference>
<reference evidence="15" key="1">
    <citation type="submission" date="2016-06" db="UniProtKB">
        <authorList>
            <consortium name="WormBaseParasite"/>
        </authorList>
    </citation>
    <scope>IDENTIFICATION</scope>
</reference>
<evidence type="ECO:0000313" key="15">
    <source>
        <dbReference type="WBParaSite" id="nOo.2.0.1.t06351-RA"/>
    </source>
</evidence>
<dbReference type="GO" id="GO:0005524">
    <property type="term" value="F:ATP binding"/>
    <property type="evidence" value="ECO:0007669"/>
    <property type="project" value="InterPro"/>
</dbReference>
<evidence type="ECO:0000256" key="10">
    <source>
        <dbReference type="SAM" id="SignalP"/>
    </source>
</evidence>
<dbReference type="GO" id="GO:0007131">
    <property type="term" value="P:reciprocal meiotic recombination"/>
    <property type="evidence" value="ECO:0007669"/>
    <property type="project" value="TreeGrafter"/>
</dbReference>
<evidence type="ECO:0000256" key="2">
    <source>
        <dbReference type="ARBA" id="ARBA00015341"/>
    </source>
</evidence>
<evidence type="ECO:0000256" key="5">
    <source>
        <dbReference type="ARBA" id="ARBA00022801"/>
    </source>
</evidence>
<dbReference type="AlphaFoldDB" id="A0A182EE47"/>
<keyword evidence="10" id="KW-0732">Signal</keyword>
<gene>
    <name evidence="13" type="ORF">NOO_LOCUS6351</name>
</gene>
<dbReference type="SUPFAM" id="SSF52540">
    <property type="entry name" value="P-loop containing nucleoside triphosphate hydrolases"/>
    <property type="match status" value="2"/>
</dbReference>
<feature type="signal peptide" evidence="10">
    <location>
        <begin position="1"/>
        <end position="17"/>
    </location>
</feature>
<feature type="compositionally biased region" description="Basic and acidic residues" evidence="9">
    <location>
        <begin position="750"/>
        <end position="763"/>
    </location>
</feature>
<dbReference type="Proteomes" id="UP000271087">
    <property type="component" value="Unassembled WGS sequence"/>
</dbReference>
<name>A0A182EE47_ONCOC</name>
<dbReference type="PANTHER" id="PTHR45629">
    <property type="entry name" value="SNF2/RAD54 FAMILY MEMBER"/>
    <property type="match status" value="1"/>
</dbReference>
<evidence type="ECO:0000313" key="14">
    <source>
        <dbReference type="Proteomes" id="UP000271087"/>
    </source>
</evidence>
<dbReference type="PANTHER" id="PTHR45629:SF7">
    <property type="entry name" value="DNA EXCISION REPAIR PROTEIN ERCC-6-RELATED"/>
    <property type="match status" value="1"/>
</dbReference>
<dbReference type="GO" id="GO:0015616">
    <property type="term" value="F:DNA translocase activity"/>
    <property type="evidence" value="ECO:0007669"/>
    <property type="project" value="TreeGrafter"/>
</dbReference>
<dbReference type="InterPro" id="IPR001650">
    <property type="entry name" value="Helicase_C-like"/>
</dbReference>
<evidence type="ECO:0000256" key="3">
    <source>
        <dbReference type="ARBA" id="ARBA00022618"/>
    </source>
</evidence>
<evidence type="ECO:0000256" key="6">
    <source>
        <dbReference type="ARBA" id="ARBA00023306"/>
    </source>
</evidence>
<keyword evidence="6" id="KW-0131">Cell cycle</keyword>
<evidence type="ECO:0000256" key="9">
    <source>
        <dbReference type="SAM" id="MobiDB-lite"/>
    </source>
</evidence>
<keyword evidence="5" id="KW-0378">Hydrolase</keyword>
<dbReference type="Pfam" id="PF00271">
    <property type="entry name" value="Helicase_C"/>
    <property type="match status" value="1"/>
</dbReference>
<accession>A0A182EE47</accession>
<protein>
    <recommendedName>
        <fullName evidence="2">DNA repair and recombination protein RAD54-like</fullName>
    </recommendedName>
    <alternativeName>
        <fullName evidence="8">Protein okra</fullName>
    </alternativeName>
</protein>
<dbReference type="OrthoDB" id="448448at2759"/>
<dbReference type="SMART" id="SM00487">
    <property type="entry name" value="DEXDc"/>
    <property type="match status" value="1"/>
</dbReference>
<feature type="domain" description="Helicase ATP-binding" evidence="11">
    <location>
        <begin position="233"/>
        <end position="400"/>
    </location>
</feature>
<dbReference type="InterPro" id="IPR027417">
    <property type="entry name" value="P-loop_NTPase"/>
</dbReference>
<dbReference type="Pfam" id="PF00176">
    <property type="entry name" value="SNF2-rel_dom"/>
    <property type="match status" value="1"/>
</dbReference>
<evidence type="ECO:0000256" key="1">
    <source>
        <dbReference type="ARBA" id="ARBA00011467"/>
    </source>
</evidence>
<dbReference type="InterPro" id="IPR049730">
    <property type="entry name" value="SNF2/RAD54-like_C"/>
</dbReference>
<feature type="compositionally biased region" description="Polar residues" evidence="9">
    <location>
        <begin position="732"/>
        <end position="749"/>
    </location>
</feature>
<sequence>MIMLMQHALQMIISAHAGVANDHTAQISQTHACVANDHINACSRCGNTDYTSQSNLSDDTDDTITSQDEGMYYCYEVLYGKISSRMHKRWQGDGLLFCRKRSVILQTEDGEEVAKASGYSVKQLNELKKGSRLKVNNYELEVQIVDGDENTEKQRVVSELVENVATNNENSKKPKGVAYQNFISPFFGRDDPLDFVLDEAKNEDGSVRRIAVDVRIARCLKPHQKDGIAFIYKCLKDYDGGAILADEMGLGKSVQTISLITALIKKRINQKPIIRRCIIVVPTSLLNNWYAEFMKWSPQTQAMLFRVTKSTDVENLISYREMPMIAIFSYEMIARTAMKLSVISVDLLVCDEAHRLKNLSGRLREQLQNLRAQRRLLLTGTPMQNDLEEFYSLVNFARPDLFGTFSEFKHICEMEPTHFNELLAEVMLRRTAEVIHEWLPPKNDYIIWCRPSPLQCFIYKRLKKFLSYDHLTLIDVLRKLCNHPSILYQSIVTKLQTCKMEEKEFYNALLQLFPNTYNDSFLSITDSGKLSVFGELMGTFREQEEKVVVVSNFTKTLDLLEELCQSLYYTVLRLDGSTEAKKRMEIVEEFNLVSNKNCAFLLSAKAGGGLGLNLIGASRMILFDSDWNPAVDMQAMARIWRQGQKRPCYIYRLITGGTVDEKILQRQIKKSSLSVVVEMVPVESLTHFSDEELQDIFTLRDETECETHCLLECQCSGCGLLPEELEADREINPNTNSSSKLNVENVSENSSERMDENEDRVSVPEDSVQSSSADPLIQNCSGSLCPNNNEVLEDEAENKILGDEAALSASALMGTLMRWQHYSPKYEKQFELMKAEAGLEKCCLEESDEF</sequence>
<dbReference type="InterPro" id="IPR014001">
    <property type="entry name" value="Helicase_ATP-bd"/>
</dbReference>
<dbReference type="Gene3D" id="1.20.120.850">
    <property type="entry name" value="SWI2/SNF2 ATPases, N-terminal domain"/>
    <property type="match status" value="1"/>
</dbReference>
<comment type="function">
    <text evidence="7">Involved in mitotic DNA repair and meiotic recombination. Functions in the recombinational DNA repair pathway. Essential for interhomolog gene conversion (GC), but may have a less important role in intersister GC than spn-A/Rad51. In the presence of DNA, spn-A/Rad51 enhances the ATPase activity of okr/Rad54.</text>
</comment>
<reference evidence="13 14" key="2">
    <citation type="submission" date="2018-08" db="EMBL/GenBank/DDBJ databases">
        <authorList>
            <person name="Laetsch R D."/>
            <person name="Stevens L."/>
            <person name="Kumar S."/>
            <person name="Blaxter L. M."/>
        </authorList>
    </citation>
    <scope>NUCLEOTIDE SEQUENCE [LARGE SCALE GENOMIC DNA]</scope>
</reference>
<evidence type="ECO:0000313" key="13">
    <source>
        <dbReference type="EMBL" id="VDK82062.1"/>
    </source>
</evidence>
<evidence type="ECO:0000256" key="4">
    <source>
        <dbReference type="ARBA" id="ARBA00022776"/>
    </source>
</evidence>
<dbReference type="STRING" id="42157.A0A182EE47"/>
<dbReference type="GO" id="GO:0051301">
    <property type="term" value="P:cell division"/>
    <property type="evidence" value="ECO:0007669"/>
    <property type="project" value="UniProtKB-KW"/>
</dbReference>
<feature type="region of interest" description="Disordered" evidence="9">
    <location>
        <begin position="730"/>
        <end position="775"/>
    </location>
</feature>
<keyword evidence="14" id="KW-1185">Reference proteome</keyword>
<dbReference type="InterPro" id="IPR000330">
    <property type="entry name" value="SNF2_N"/>
</dbReference>
<organism evidence="15">
    <name type="scientific">Onchocerca ochengi</name>
    <name type="common">Filarial nematode worm</name>
    <dbReference type="NCBI Taxonomy" id="42157"/>
    <lineage>
        <taxon>Eukaryota</taxon>
        <taxon>Metazoa</taxon>
        <taxon>Ecdysozoa</taxon>
        <taxon>Nematoda</taxon>
        <taxon>Chromadorea</taxon>
        <taxon>Rhabditida</taxon>
        <taxon>Spirurina</taxon>
        <taxon>Spiruromorpha</taxon>
        <taxon>Filarioidea</taxon>
        <taxon>Onchocercidae</taxon>
        <taxon>Onchocerca</taxon>
    </lineage>
</organism>